<protein>
    <recommendedName>
        <fullName evidence="2">tRNA nuclease CdiA C-terminal domain-containing protein</fullName>
    </recommendedName>
</protein>
<dbReference type="eggNOG" id="COG4886">
    <property type="taxonomic scope" value="Bacteria"/>
</dbReference>
<dbReference type="Gene3D" id="3.40.1350.120">
    <property type="match status" value="1"/>
</dbReference>
<proteinExistence type="predicted"/>
<dbReference type="Pfam" id="PF18451">
    <property type="entry name" value="CdiA_C"/>
    <property type="match status" value="1"/>
</dbReference>
<dbReference type="AlphaFoldDB" id="A0A089HLM3"/>
<evidence type="ECO:0000256" key="1">
    <source>
        <dbReference type="SAM" id="MobiDB-lite"/>
    </source>
</evidence>
<dbReference type="KEGG" id="pdu:PDUR_04230"/>
<dbReference type="Proteomes" id="UP000029409">
    <property type="component" value="Chromosome"/>
</dbReference>
<reference evidence="3 4" key="1">
    <citation type="submission" date="2014-08" db="EMBL/GenBank/DDBJ databases">
        <title>Comparative genomics of the Paenibacillus odorifer group.</title>
        <authorList>
            <person name="den Bakker H.C."/>
            <person name="Tsai Y.-C."/>
            <person name="Martin N."/>
            <person name="Korlach J."/>
            <person name="Wiedmann M."/>
        </authorList>
    </citation>
    <scope>NUCLEOTIDE SEQUENCE [LARGE SCALE GENOMIC DNA]</scope>
    <source>
        <strain evidence="3 4">DSM 1735</strain>
    </source>
</reference>
<evidence type="ECO:0000259" key="2">
    <source>
        <dbReference type="Pfam" id="PF18451"/>
    </source>
</evidence>
<organism evidence="3 4">
    <name type="scientific">Paenibacillus durus</name>
    <name type="common">Paenibacillus azotofixans</name>
    <dbReference type="NCBI Taxonomy" id="44251"/>
    <lineage>
        <taxon>Bacteria</taxon>
        <taxon>Bacillati</taxon>
        <taxon>Bacillota</taxon>
        <taxon>Bacilli</taxon>
        <taxon>Bacillales</taxon>
        <taxon>Paenibacillaceae</taxon>
        <taxon>Paenibacillus</taxon>
    </lineage>
</organism>
<sequence>MTKPSLPEGGKPEGDYAKATGKDTRGIDRQNEAADVLAENGYRTIMLDEVPNGNGFGGNGYGINPDKSPDFIIERQVFDCYAPESTNLKNILKMLRDKTTDQARRIVLNLNDYPIEKRAELIEFILSQTHKDLKHLNELLVIEGRQVTRAYWRYE</sequence>
<dbReference type="GO" id="GO:0004549">
    <property type="term" value="F:tRNA-specific ribonuclease activity"/>
    <property type="evidence" value="ECO:0007669"/>
    <property type="project" value="InterPro"/>
</dbReference>
<dbReference type="CDD" id="cd13442">
    <property type="entry name" value="CDI_toxin_Bp1026b-like"/>
    <property type="match status" value="1"/>
</dbReference>
<feature type="compositionally biased region" description="Basic and acidic residues" evidence="1">
    <location>
        <begin position="10"/>
        <end position="29"/>
    </location>
</feature>
<keyword evidence="4" id="KW-1185">Reference proteome</keyword>
<accession>A0A089HLM3</accession>
<feature type="region of interest" description="Disordered" evidence="1">
    <location>
        <begin position="1"/>
        <end position="29"/>
    </location>
</feature>
<dbReference type="InterPro" id="IPR040559">
    <property type="entry name" value="CdiA_C"/>
</dbReference>
<dbReference type="InterPro" id="IPR033806">
    <property type="entry name" value="CDI_toxin_Bp1026b-like"/>
</dbReference>
<name>A0A089HLM3_PAEDU</name>
<dbReference type="EMBL" id="CP009288">
    <property type="protein sequence ID" value="AIQ11288.1"/>
    <property type="molecule type" value="Genomic_DNA"/>
</dbReference>
<evidence type="ECO:0000313" key="4">
    <source>
        <dbReference type="Proteomes" id="UP000029409"/>
    </source>
</evidence>
<evidence type="ECO:0000313" key="3">
    <source>
        <dbReference type="EMBL" id="AIQ11288.1"/>
    </source>
</evidence>
<feature type="domain" description="tRNA nuclease CdiA C-terminal" evidence="2">
    <location>
        <begin position="67"/>
        <end position="143"/>
    </location>
</feature>
<gene>
    <name evidence="3" type="ORF">PDUR_04230</name>
</gene>